<accession>Q2W0N7</accession>
<name>Q2W0N7_PARM1</name>
<dbReference type="AlphaFoldDB" id="Q2W0N7"/>
<dbReference type="EMBL" id="AP007255">
    <property type="protein sequence ID" value="BAE52588.1"/>
    <property type="molecule type" value="Genomic_DNA"/>
</dbReference>
<organism evidence="1 2">
    <name type="scientific">Paramagnetospirillum magneticum (strain ATCC 700264 / AMB-1)</name>
    <name type="common">Magnetospirillum magneticum</name>
    <dbReference type="NCBI Taxonomy" id="342108"/>
    <lineage>
        <taxon>Bacteria</taxon>
        <taxon>Pseudomonadati</taxon>
        <taxon>Pseudomonadota</taxon>
        <taxon>Alphaproteobacteria</taxon>
        <taxon>Rhodospirillales</taxon>
        <taxon>Magnetospirillaceae</taxon>
        <taxon>Paramagnetospirillum</taxon>
    </lineage>
</organism>
<dbReference type="KEGG" id="mag:amb3784"/>
<gene>
    <name evidence="1" type="ordered locus">amb3784</name>
</gene>
<reference evidence="1 2" key="1">
    <citation type="journal article" date="2005" name="DNA Res.">
        <title>Complete genome sequence of the facultative anaerobic magnetotactic bacterium Magnetospirillum sp. strain AMB-1.</title>
        <authorList>
            <person name="Matsunaga T."/>
            <person name="Okamura Y."/>
            <person name="Fukuda Y."/>
            <person name="Wahyudi A.T."/>
            <person name="Murase Y."/>
            <person name="Takeyama H."/>
        </authorList>
    </citation>
    <scope>NUCLEOTIDE SEQUENCE [LARGE SCALE GENOMIC DNA]</scope>
    <source>
        <strain evidence="2">ATCC 700264 / AMB-1</strain>
    </source>
</reference>
<dbReference type="Proteomes" id="UP000007058">
    <property type="component" value="Chromosome"/>
</dbReference>
<sequence length="57" mass="6841">MTLHQLTQTAGFDVDFRLTEAVRRAIALVRDFRAARRLEREMDMLDHREIADLAWRR</sequence>
<dbReference type="HOGENOM" id="CLU_2991364_0_0_5"/>
<protein>
    <submittedName>
        <fullName evidence="1">Uncharacterized protein</fullName>
    </submittedName>
</protein>
<dbReference type="STRING" id="342108.amb3784"/>
<evidence type="ECO:0000313" key="2">
    <source>
        <dbReference type="Proteomes" id="UP000007058"/>
    </source>
</evidence>
<proteinExistence type="predicted"/>
<dbReference type="RefSeq" id="WP_011386138.1">
    <property type="nucleotide sequence ID" value="NC_007626.1"/>
</dbReference>
<evidence type="ECO:0000313" key="1">
    <source>
        <dbReference type="EMBL" id="BAE52588.1"/>
    </source>
</evidence>
<keyword evidence="2" id="KW-1185">Reference proteome</keyword>